<dbReference type="InterPro" id="IPR013412">
    <property type="entry name" value="CRISPR-assoc_RAMP_Csm3"/>
</dbReference>
<sequence length="346" mass="38896">MTQKTIKTTIKLLSGLHIGGSDDTMKIGGIDNSVIKREILSDDDGNIVYTGGKKITEPYIPGSSLKGKMRSLLEYAFGLIKEQSEIFKGEDKKDIGKPIDSKFVAKCRDRVRDRDDENLQKLQKKAQLIIALFGESADNKNDGSSSSNKVDDNATKNKTTKITRAIFRDSFLTNTMRKLYIEDKIKLTEPKAENTIDRIDSSANPRFMERVPSGLEFDCEIVLRDFGFDDDFLQLLFKNTLHLGLLLLQNDYLGGGGSRGSGRVEFFCEEKLKKIIHNASDAIKKLEDQKNKNGTINDAEHKDSDNQKTELTTLQQAIQKQQILIGCQLELLNSDLSLKKNCKVEH</sequence>
<dbReference type="InterPro" id="IPR052216">
    <property type="entry name" value="CRISPR_Csm3_endoribonuclease"/>
</dbReference>
<feature type="domain" description="CRISPR type III-associated protein" evidence="9">
    <location>
        <begin position="9"/>
        <end position="265"/>
    </location>
</feature>
<evidence type="ECO:0000256" key="5">
    <source>
        <dbReference type="ARBA" id="ARBA00022801"/>
    </source>
</evidence>
<evidence type="ECO:0000313" key="11">
    <source>
        <dbReference type="Proteomes" id="UP000005010"/>
    </source>
</evidence>
<keyword evidence="3" id="KW-0540">Nuclease</keyword>
<dbReference type="Pfam" id="PF03787">
    <property type="entry name" value="RAMPs"/>
    <property type="match status" value="1"/>
</dbReference>
<evidence type="ECO:0000256" key="4">
    <source>
        <dbReference type="ARBA" id="ARBA00022759"/>
    </source>
</evidence>
<evidence type="ECO:0000256" key="3">
    <source>
        <dbReference type="ARBA" id="ARBA00022722"/>
    </source>
</evidence>
<dbReference type="GO" id="GO:0004519">
    <property type="term" value="F:endonuclease activity"/>
    <property type="evidence" value="ECO:0007669"/>
    <property type="project" value="UniProtKB-KW"/>
</dbReference>
<gene>
    <name evidence="10" type="ordered locus">HCW_07140</name>
</gene>
<dbReference type="eggNOG" id="COG1337">
    <property type="taxonomic scope" value="Bacteria"/>
</dbReference>
<keyword evidence="4" id="KW-0255">Endonuclease</keyword>
<keyword evidence="11" id="KW-1185">Reference proteome</keyword>
<comment type="similarity">
    <text evidence="1">Belongs to the CRISPR-associated Csm3 family.</text>
</comment>
<proteinExistence type="inferred from homology"/>
<accession>I0EP17</accession>
<dbReference type="Proteomes" id="UP000005010">
    <property type="component" value="Chromosome"/>
</dbReference>
<dbReference type="GO" id="GO:0003723">
    <property type="term" value="F:RNA binding"/>
    <property type="evidence" value="ECO:0007669"/>
    <property type="project" value="UniProtKB-KW"/>
</dbReference>
<protein>
    <recommendedName>
        <fullName evidence="2">CRISPR system Cms endoribonuclease Csm3</fullName>
    </recommendedName>
    <alternativeName>
        <fullName evidence="8">CRISPR type III A-associated RAMP protein Csm3</fullName>
    </alternativeName>
</protein>
<evidence type="ECO:0000313" key="10">
    <source>
        <dbReference type="EMBL" id="AFI04686.1"/>
    </source>
</evidence>
<dbReference type="InterPro" id="IPR005537">
    <property type="entry name" value="RAMP_III_fam"/>
</dbReference>
<dbReference type="GO" id="GO:0051607">
    <property type="term" value="P:defense response to virus"/>
    <property type="evidence" value="ECO:0007669"/>
    <property type="project" value="UniProtKB-KW"/>
</dbReference>
<keyword evidence="6" id="KW-0694">RNA-binding</keyword>
<organism evidence="10 11">
    <name type="scientific">Helicobacter cetorum (strain ATCC BAA-429 / MIT 00-7128)</name>
    <dbReference type="NCBI Taxonomy" id="182217"/>
    <lineage>
        <taxon>Bacteria</taxon>
        <taxon>Pseudomonadati</taxon>
        <taxon>Campylobacterota</taxon>
        <taxon>Epsilonproteobacteria</taxon>
        <taxon>Campylobacterales</taxon>
        <taxon>Helicobacteraceae</taxon>
        <taxon>Helicobacter</taxon>
    </lineage>
</organism>
<dbReference type="HOGENOM" id="CLU_067743_0_0_7"/>
<dbReference type="EMBL" id="CP003479">
    <property type="protein sequence ID" value="AFI04686.1"/>
    <property type="molecule type" value="Genomic_DNA"/>
</dbReference>
<keyword evidence="5" id="KW-0378">Hydrolase</keyword>
<evidence type="ECO:0000256" key="7">
    <source>
        <dbReference type="ARBA" id="ARBA00023118"/>
    </source>
</evidence>
<keyword evidence="7" id="KW-0051">Antiviral defense</keyword>
<dbReference type="PATRIC" id="fig|182217.3.peg.1510"/>
<evidence type="ECO:0000256" key="2">
    <source>
        <dbReference type="ARBA" id="ARBA00022150"/>
    </source>
</evidence>
<dbReference type="KEGG" id="hce:HCW_07140"/>
<evidence type="ECO:0000256" key="6">
    <source>
        <dbReference type="ARBA" id="ARBA00022884"/>
    </source>
</evidence>
<dbReference type="AlphaFoldDB" id="I0EP17"/>
<evidence type="ECO:0000256" key="1">
    <source>
        <dbReference type="ARBA" id="ARBA00006342"/>
    </source>
</evidence>
<name>I0EP17_HELC0</name>
<evidence type="ECO:0000259" key="9">
    <source>
        <dbReference type="Pfam" id="PF03787"/>
    </source>
</evidence>
<dbReference type="GO" id="GO:0016787">
    <property type="term" value="F:hydrolase activity"/>
    <property type="evidence" value="ECO:0007669"/>
    <property type="project" value="UniProtKB-KW"/>
</dbReference>
<reference evidence="11" key="1">
    <citation type="submission" date="2012-04" db="EMBL/GenBank/DDBJ databases">
        <title>Complete genome sequence of Helicobacter cetorum strain MIT 00-7128.</title>
        <authorList>
            <person name="Kersulyte D."/>
            <person name="Berg D.E."/>
        </authorList>
    </citation>
    <scope>NUCLEOTIDE SEQUENCE [LARGE SCALE GENOMIC DNA]</scope>
    <source>
        <strain evidence="11">MIT 00-7128</strain>
    </source>
</reference>
<evidence type="ECO:0000256" key="8">
    <source>
        <dbReference type="ARBA" id="ARBA00033183"/>
    </source>
</evidence>
<dbReference type="NCBIfam" id="TIGR02582">
    <property type="entry name" value="cas7_TM1809"/>
    <property type="match status" value="1"/>
</dbReference>
<dbReference type="PANTHER" id="PTHR35579:SF3">
    <property type="entry name" value="CRISPR SYSTEM CMS ENDORIBONUCLEASE CSM3"/>
    <property type="match status" value="1"/>
</dbReference>
<dbReference type="STRING" id="182217.HCW_07140"/>
<dbReference type="PANTHER" id="PTHR35579">
    <property type="entry name" value="CRISPR SYSTEM CMS ENDORIBONUCLEASE CSM3"/>
    <property type="match status" value="1"/>
</dbReference>
<dbReference type="RefSeq" id="WP_014661553.1">
    <property type="nucleotide sequence ID" value="NC_017737.1"/>
</dbReference>